<accession>A0A2U1N3I6</accession>
<comment type="caution">
    <text evidence="1">The sequence shown here is derived from an EMBL/GenBank/DDBJ whole genome shotgun (WGS) entry which is preliminary data.</text>
</comment>
<dbReference type="EMBL" id="PKPP01003714">
    <property type="protein sequence ID" value="PWA68062.1"/>
    <property type="molecule type" value="Genomic_DNA"/>
</dbReference>
<gene>
    <name evidence="1" type="ORF">CTI12_AA308510</name>
</gene>
<evidence type="ECO:0000313" key="2">
    <source>
        <dbReference type="Proteomes" id="UP000245207"/>
    </source>
</evidence>
<name>A0A2U1N3I6_ARTAN</name>
<sequence length="177" mass="19048">MIQRDISDEDLEGVLDRSDLIADGPEKAYGKDRSDLIPAGPEKAYGKPNFLATTLPLKGLGLEVVIPRASGGCSQGQQLNITKPALSYFAFFVSPCMGSGPLLEIFGLAAERVGPCRWCGPVGRLGYGIGVGPEEEESGGRDPIFGEEKRKGSFIGLGLIPYWFRLDTILIVNYDVP</sequence>
<evidence type="ECO:0000313" key="1">
    <source>
        <dbReference type="EMBL" id="PWA68062.1"/>
    </source>
</evidence>
<reference evidence="1 2" key="1">
    <citation type="journal article" date="2018" name="Mol. Plant">
        <title>The genome of Artemisia annua provides insight into the evolution of Asteraceae family and artemisinin biosynthesis.</title>
        <authorList>
            <person name="Shen Q."/>
            <person name="Zhang L."/>
            <person name="Liao Z."/>
            <person name="Wang S."/>
            <person name="Yan T."/>
            <person name="Shi P."/>
            <person name="Liu M."/>
            <person name="Fu X."/>
            <person name="Pan Q."/>
            <person name="Wang Y."/>
            <person name="Lv Z."/>
            <person name="Lu X."/>
            <person name="Zhang F."/>
            <person name="Jiang W."/>
            <person name="Ma Y."/>
            <person name="Chen M."/>
            <person name="Hao X."/>
            <person name="Li L."/>
            <person name="Tang Y."/>
            <person name="Lv G."/>
            <person name="Zhou Y."/>
            <person name="Sun X."/>
            <person name="Brodelius P.E."/>
            <person name="Rose J.K.C."/>
            <person name="Tang K."/>
        </authorList>
    </citation>
    <scope>NUCLEOTIDE SEQUENCE [LARGE SCALE GENOMIC DNA]</scope>
    <source>
        <strain evidence="2">cv. Huhao1</strain>
        <tissue evidence="1">Leaf</tissue>
    </source>
</reference>
<dbReference type="Proteomes" id="UP000245207">
    <property type="component" value="Unassembled WGS sequence"/>
</dbReference>
<dbReference type="AlphaFoldDB" id="A0A2U1N3I6"/>
<organism evidence="1 2">
    <name type="scientific">Artemisia annua</name>
    <name type="common">Sweet wormwood</name>
    <dbReference type="NCBI Taxonomy" id="35608"/>
    <lineage>
        <taxon>Eukaryota</taxon>
        <taxon>Viridiplantae</taxon>
        <taxon>Streptophyta</taxon>
        <taxon>Embryophyta</taxon>
        <taxon>Tracheophyta</taxon>
        <taxon>Spermatophyta</taxon>
        <taxon>Magnoliopsida</taxon>
        <taxon>eudicotyledons</taxon>
        <taxon>Gunneridae</taxon>
        <taxon>Pentapetalae</taxon>
        <taxon>asterids</taxon>
        <taxon>campanulids</taxon>
        <taxon>Asterales</taxon>
        <taxon>Asteraceae</taxon>
        <taxon>Asteroideae</taxon>
        <taxon>Anthemideae</taxon>
        <taxon>Artemisiinae</taxon>
        <taxon>Artemisia</taxon>
    </lineage>
</organism>
<protein>
    <submittedName>
        <fullName evidence="1">PGK</fullName>
    </submittedName>
</protein>
<dbReference type="OrthoDB" id="923573at2759"/>
<proteinExistence type="predicted"/>
<keyword evidence="2" id="KW-1185">Reference proteome</keyword>